<comment type="similarity">
    <text evidence="1 3">Belongs to the glycosyl hydrolase 56 family.</text>
</comment>
<dbReference type="SUPFAM" id="SSF51445">
    <property type="entry name" value="(Trans)glycosidases"/>
    <property type="match status" value="1"/>
</dbReference>
<sequence>MIRKSNVLKALVLLINIFLKIKYAKGTLFYWNIPTNKCLKNGINILPKQYGMIVNRNETFYGKKIVLFYEKDVGLYPYYIKVNASYYKEVNGGLPQNVNYPAHFIKLRESIKRIIPRKHYNGLAIIDIEAWRVKFDTNWGDQRIYINKSIEREKVLNKSLTYQEARKLAEKNFNKAASKFFTETIDECKKMRPNATWGFYDLTLCNEKGGVKGKYCFTKHNNKLLSVFKHADAIFPSPYLYQGKNYSVKEEFVKTALQEAQRLVHRLKKKYNVTRKIYVYNKFEIDPYNKNVTDIEFYDPYYLCITYWRSVEFNVDGVITWSSTKNLSERCPFIRNYTKRVFGPYIRELHNITNWFHNKLIEGKYKRISRSNKELDICKSLLTYDNIKMWCDTNFYGPNCLERKLNSSGIINNTISSFPN</sequence>
<keyword evidence="2" id="KW-1015">Disulfide bond</keyword>
<dbReference type="STRING" id="131310.A0A0N4ZKW9"/>
<keyword evidence="3" id="KW-0378">Hydrolase</keyword>
<organism evidence="4 5">
    <name type="scientific">Parastrongyloides trichosuri</name>
    <name type="common">Possum-specific nematode worm</name>
    <dbReference type="NCBI Taxonomy" id="131310"/>
    <lineage>
        <taxon>Eukaryota</taxon>
        <taxon>Metazoa</taxon>
        <taxon>Ecdysozoa</taxon>
        <taxon>Nematoda</taxon>
        <taxon>Chromadorea</taxon>
        <taxon>Rhabditida</taxon>
        <taxon>Tylenchina</taxon>
        <taxon>Panagrolaimomorpha</taxon>
        <taxon>Strongyloidoidea</taxon>
        <taxon>Strongyloididae</taxon>
        <taxon>Parastrongyloides</taxon>
    </lineage>
</organism>
<dbReference type="GO" id="GO:0004415">
    <property type="term" value="F:hyalurononglucosaminidase activity"/>
    <property type="evidence" value="ECO:0007669"/>
    <property type="project" value="UniProtKB-UniRule"/>
</dbReference>
<dbReference type="InterPro" id="IPR018155">
    <property type="entry name" value="Hyaluronidase"/>
</dbReference>
<comment type="catalytic activity">
    <reaction evidence="3">
        <text>Random hydrolysis of (1-&gt;4)-linkages between N-acetyl-beta-D-glucosamine and D-glucuronate residues in hyaluronate.</text>
        <dbReference type="EC" id="3.2.1.35"/>
    </reaction>
</comment>
<dbReference type="EC" id="3.2.1.35" evidence="3"/>
<protein>
    <recommendedName>
        <fullName evidence="3">Hyaluronidase</fullName>
        <ecNumber evidence="3">3.2.1.35</ecNumber>
    </recommendedName>
</protein>
<proteinExistence type="inferred from homology"/>
<dbReference type="GO" id="GO:0030214">
    <property type="term" value="P:hyaluronan catabolic process"/>
    <property type="evidence" value="ECO:0007669"/>
    <property type="project" value="TreeGrafter"/>
</dbReference>
<dbReference type="PRINTS" id="PR00846">
    <property type="entry name" value="GLHYDRLASE56"/>
</dbReference>
<accession>A0A0N4ZKW9</accession>
<name>A0A0N4ZKW9_PARTI</name>
<evidence type="ECO:0000313" key="5">
    <source>
        <dbReference type="WBParaSite" id="PTRK_0000875200.1"/>
    </source>
</evidence>
<evidence type="ECO:0000256" key="3">
    <source>
        <dbReference type="RuleBase" id="RU610713"/>
    </source>
</evidence>
<dbReference type="PANTHER" id="PTHR11769:SF35">
    <property type="entry name" value="HYALURONIDASE"/>
    <property type="match status" value="1"/>
</dbReference>
<keyword evidence="3" id="KW-0326">Glycosidase</keyword>
<reference evidence="5" key="1">
    <citation type="submission" date="2017-02" db="UniProtKB">
        <authorList>
            <consortium name="WormBaseParasite"/>
        </authorList>
    </citation>
    <scope>IDENTIFICATION</scope>
</reference>
<evidence type="ECO:0000313" key="4">
    <source>
        <dbReference type="Proteomes" id="UP000038045"/>
    </source>
</evidence>
<dbReference type="GO" id="GO:0005975">
    <property type="term" value="P:carbohydrate metabolic process"/>
    <property type="evidence" value="ECO:0007669"/>
    <property type="project" value="InterPro"/>
</dbReference>
<dbReference type="Gene3D" id="3.20.20.70">
    <property type="entry name" value="Aldolase class I"/>
    <property type="match status" value="1"/>
</dbReference>
<keyword evidence="4" id="KW-1185">Reference proteome</keyword>
<evidence type="ECO:0000256" key="1">
    <source>
        <dbReference type="ARBA" id="ARBA00008871"/>
    </source>
</evidence>
<evidence type="ECO:0000256" key="2">
    <source>
        <dbReference type="ARBA" id="ARBA00023157"/>
    </source>
</evidence>
<dbReference type="Proteomes" id="UP000038045">
    <property type="component" value="Unplaced"/>
</dbReference>
<dbReference type="Pfam" id="PF01630">
    <property type="entry name" value="Glyco_hydro_56"/>
    <property type="match status" value="1"/>
</dbReference>
<dbReference type="AlphaFoldDB" id="A0A0N4ZKW9"/>
<dbReference type="InterPro" id="IPR013785">
    <property type="entry name" value="Aldolase_TIM"/>
</dbReference>
<dbReference type="WBParaSite" id="PTRK_0000875200.1">
    <property type="protein sequence ID" value="PTRK_0000875200.1"/>
    <property type="gene ID" value="PTRK_0000875200"/>
</dbReference>
<dbReference type="PANTHER" id="PTHR11769">
    <property type="entry name" value="HYALURONIDASE"/>
    <property type="match status" value="1"/>
</dbReference>
<dbReference type="InterPro" id="IPR017853">
    <property type="entry name" value="GH"/>
</dbReference>